<keyword evidence="3" id="KW-0592">Phosphate transport</keyword>
<dbReference type="AlphaFoldDB" id="A0A6J6JX97"/>
<evidence type="ECO:0000256" key="2">
    <source>
        <dbReference type="ARBA" id="ARBA00022448"/>
    </source>
</evidence>
<dbReference type="PANTHER" id="PTHR42996">
    <property type="entry name" value="PHOSPHATE-BINDING PROTEIN PSTS"/>
    <property type="match status" value="1"/>
</dbReference>
<organism evidence="5">
    <name type="scientific">freshwater metagenome</name>
    <dbReference type="NCBI Taxonomy" id="449393"/>
    <lineage>
        <taxon>unclassified sequences</taxon>
        <taxon>metagenomes</taxon>
        <taxon>ecological metagenomes</taxon>
    </lineage>
</organism>
<dbReference type="InterPro" id="IPR024370">
    <property type="entry name" value="PBP_domain"/>
</dbReference>
<dbReference type="Gene3D" id="3.40.190.10">
    <property type="entry name" value="Periplasmic binding protein-like II"/>
    <property type="match status" value="3"/>
</dbReference>
<evidence type="ECO:0000256" key="1">
    <source>
        <dbReference type="ARBA" id="ARBA00008725"/>
    </source>
</evidence>
<dbReference type="GO" id="GO:0043190">
    <property type="term" value="C:ATP-binding cassette (ABC) transporter complex"/>
    <property type="evidence" value="ECO:0007669"/>
    <property type="project" value="InterPro"/>
</dbReference>
<name>A0A6J6JX97_9ZZZZ</name>
<evidence type="ECO:0000259" key="4">
    <source>
        <dbReference type="Pfam" id="PF12849"/>
    </source>
</evidence>
<dbReference type="GO" id="GO:0035435">
    <property type="term" value="P:phosphate ion transmembrane transport"/>
    <property type="evidence" value="ECO:0007669"/>
    <property type="project" value="InterPro"/>
</dbReference>
<evidence type="ECO:0000256" key="3">
    <source>
        <dbReference type="ARBA" id="ARBA00022592"/>
    </source>
</evidence>
<dbReference type="SUPFAM" id="SSF53850">
    <property type="entry name" value="Periplasmic binding protein-like II"/>
    <property type="match status" value="1"/>
</dbReference>
<dbReference type="EMBL" id="CAEZVX010000072">
    <property type="protein sequence ID" value="CAB4641642.1"/>
    <property type="molecule type" value="Genomic_DNA"/>
</dbReference>
<comment type="similarity">
    <text evidence="1">Belongs to the PstS family.</text>
</comment>
<feature type="domain" description="PBP" evidence="4">
    <location>
        <begin position="1"/>
        <end position="259"/>
    </location>
</feature>
<gene>
    <name evidence="5" type="ORF">UFOPK2155_00597</name>
</gene>
<accession>A0A6J6JX97</accession>
<dbReference type="PANTHER" id="PTHR42996:SF1">
    <property type="entry name" value="PHOSPHATE-BINDING PROTEIN PSTS"/>
    <property type="match status" value="1"/>
</dbReference>
<proteinExistence type="inferred from homology"/>
<keyword evidence="2" id="KW-0813">Transport</keyword>
<evidence type="ECO:0000313" key="5">
    <source>
        <dbReference type="EMBL" id="CAB4641642.1"/>
    </source>
</evidence>
<dbReference type="Pfam" id="PF12849">
    <property type="entry name" value="PBP_like_2"/>
    <property type="match status" value="1"/>
</dbReference>
<dbReference type="InterPro" id="IPR050962">
    <property type="entry name" value="Phosphate-bind_PstS"/>
</dbReference>
<dbReference type="GO" id="GO:0042301">
    <property type="term" value="F:phosphate ion binding"/>
    <property type="evidence" value="ECO:0007669"/>
    <property type="project" value="InterPro"/>
</dbReference>
<dbReference type="InterPro" id="IPR005673">
    <property type="entry name" value="ABC_phos-bd_PstS"/>
</dbReference>
<reference evidence="5" key="1">
    <citation type="submission" date="2020-05" db="EMBL/GenBank/DDBJ databases">
        <authorList>
            <person name="Chiriac C."/>
            <person name="Salcher M."/>
            <person name="Ghai R."/>
            <person name="Kavagutti S V."/>
        </authorList>
    </citation>
    <scope>NUCLEOTIDE SEQUENCE</scope>
</reference>
<protein>
    <submittedName>
        <fullName evidence="5">Unannotated protein</fullName>
    </submittedName>
</protein>
<sequence length="287" mass="30402">MVHIPAAAAPIALLHNLPAKSQLYLSPETAAKIFAGEITRWNDPAIAKDNNRQVTQVVYKKDKQGDLIKDAKGNAVVLRTAKKNITYTLPNQPITVIYRSDRSGTSGNFTAWLRGVAPTTWTKSQNDTFVTAFPGNINAPGNIGRIVGANSSTGVAQLAAKTKYSITYAEVSYGTKYNLKSTAVGNASGNFALPTGDATAAFLGSATVDAKGIFKFDYATKEAGAYTIGVITYMLGDSDYKDKAAVPAIKQWANLVISPACTNLAPDFIAITGNLKKYADAAIAKLG</sequence>
<dbReference type="PIRSF" id="PIRSF002756">
    <property type="entry name" value="PstS"/>
    <property type="match status" value="1"/>
</dbReference>